<gene>
    <name evidence="8" type="ORF">ACFO8L_39895</name>
</gene>
<keyword evidence="3" id="KW-0808">Transferase</keyword>
<keyword evidence="5 8" id="KW-0418">Kinase</keyword>
<dbReference type="PROSITE" id="PS50011">
    <property type="entry name" value="PROTEIN_KINASE_DOM"/>
    <property type="match status" value="1"/>
</dbReference>
<reference evidence="9" key="1">
    <citation type="journal article" date="2019" name="Int. J. Syst. Evol. Microbiol.">
        <title>The Global Catalogue of Microorganisms (GCM) 10K type strain sequencing project: providing services to taxonomists for standard genome sequencing and annotation.</title>
        <authorList>
            <consortium name="The Broad Institute Genomics Platform"/>
            <consortium name="The Broad Institute Genome Sequencing Center for Infectious Disease"/>
            <person name="Wu L."/>
            <person name="Ma J."/>
        </authorList>
    </citation>
    <scope>NUCLEOTIDE SEQUENCE [LARGE SCALE GENOMIC DNA]</scope>
    <source>
        <strain evidence="9">CCUG 49560</strain>
    </source>
</reference>
<dbReference type="Proteomes" id="UP001595891">
    <property type="component" value="Unassembled WGS sequence"/>
</dbReference>
<keyword evidence="6" id="KW-0067">ATP-binding</keyword>
<dbReference type="PANTHER" id="PTHR43289:SF6">
    <property type="entry name" value="SERINE_THREONINE-PROTEIN KINASE NEKL-3"/>
    <property type="match status" value="1"/>
</dbReference>
<dbReference type="Gene3D" id="1.10.510.10">
    <property type="entry name" value="Transferase(Phosphotransferase) domain 1"/>
    <property type="match status" value="1"/>
</dbReference>
<accession>A0ABV9ESA6</accession>
<dbReference type="EC" id="2.7.11.1" evidence="1"/>
<dbReference type="InterPro" id="IPR000719">
    <property type="entry name" value="Prot_kinase_dom"/>
</dbReference>
<dbReference type="SUPFAM" id="SSF82171">
    <property type="entry name" value="DPP6 N-terminal domain-like"/>
    <property type="match status" value="1"/>
</dbReference>
<name>A0ABV9ESA6_9ACTN</name>
<sequence>MTETVSLGRSDPREIGEYTLVARLHEDDQVCVYLADDRSGERVEVVWLREGVGGDEDSTRITEATTKLASVSVSSIAQTIASGVQDGRPYVVVEHVEGVSLRAAVERSGPQSGAALHRLAISTMTALVALHQAGVAHGDLHPGNVLLGPDGVRVAGAAMARVVPSGGDMATRALTSLAYLSPERLGGTGAEPPGDMFAWAATLVFAATGHDPFEGGSTSATINRVLRDQPDLTALDEHLRMVAAACLSKDPADRPEAADALLGLVGHTLLPVGVDLPVYTEPSAANPGVWRRRLLTGAGAVLIAVAGTLGGHFAAARSGQAAAPPAPRVSPTPSLNLTATVPRPAAPPPATTKVAAPGLDMTLHENPADPWRFAAYRTSKVSYMRTPGTAEFTSAGMVSDDVAASPDGMWVALLTTTKKTGTVTFVPRTGGERFTVAVPPSAYRPTWDPRGTRLMFTLHSGEKKVPTGFVLVDVAGRSAAEVDTDDEKRRGEGYYVWLPDGAHVAVSYQTEDDDYGMRFRDLTGKEIRTMDWVGYIAGRRSFSPSGKQFTTLCPSGGTLCVWEADTGVRRASIAITYVGSEFWGWYDENHVVVLDPRKDPYKLVVVDMLGRPGRVLATVAKKDYSDLYMSVAKR</sequence>
<dbReference type="Pfam" id="PF00069">
    <property type="entry name" value="Pkinase"/>
    <property type="match status" value="1"/>
</dbReference>
<dbReference type="RefSeq" id="WP_262849330.1">
    <property type="nucleotide sequence ID" value="NZ_JANZYP010000084.1"/>
</dbReference>
<comment type="caution">
    <text evidence="8">The sequence shown here is derived from an EMBL/GenBank/DDBJ whole genome shotgun (WGS) entry which is preliminary data.</text>
</comment>
<dbReference type="EMBL" id="JBHSFN010000046">
    <property type="protein sequence ID" value="MFC4592308.1"/>
    <property type="molecule type" value="Genomic_DNA"/>
</dbReference>
<evidence type="ECO:0000256" key="2">
    <source>
        <dbReference type="ARBA" id="ARBA00022527"/>
    </source>
</evidence>
<evidence type="ECO:0000256" key="6">
    <source>
        <dbReference type="ARBA" id="ARBA00022840"/>
    </source>
</evidence>
<evidence type="ECO:0000256" key="1">
    <source>
        <dbReference type="ARBA" id="ARBA00012513"/>
    </source>
</evidence>
<keyword evidence="9" id="KW-1185">Reference proteome</keyword>
<dbReference type="PANTHER" id="PTHR43289">
    <property type="entry name" value="MITOGEN-ACTIVATED PROTEIN KINASE KINASE KINASE 20-RELATED"/>
    <property type="match status" value="1"/>
</dbReference>
<keyword evidence="4" id="KW-0547">Nucleotide-binding</keyword>
<feature type="domain" description="Protein kinase" evidence="7">
    <location>
        <begin position="18"/>
        <end position="270"/>
    </location>
</feature>
<dbReference type="Gene3D" id="2.120.10.30">
    <property type="entry name" value="TolB, C-terminal domain"/>
    <property type="match status" value="1"/>
</dbReference>
<proteinExistence type="predicted"/>
<evidence type="ECO:0000313" key="8">
    <source>
        <dbReference type="EMBL" id="MFC4592308.1"/>
    </source>
</evidence>
<evidence type="ECO:0000313" key="9">
    <source>
        <dbReference type="Proteomes" id="UP001595891"/>
    </source>
</evidence>
<evidence type="ECO:0000259" key="7">
    <source>
        <dbReference type="PROSITE" id="PS50011"/>
    </source>
</evidence>
<dbReference type="InterPro" id="IPR011009">
    <property type="entry name" value="Kinase-like_dom_sf"/>
</dbReference>
<keyword evidence="2" id="KW-0723">Serine/threonine-protein kinase</keyword>
<evidence type="ECO:0000256" key="5">
    <source>
        <dbReference type="ARBA" id="ARBA00022777"/>
    </source>
</evidence>
<evidence type="ECO:0000256" key="3">
    <source>
        <dbReference type="ARBA" id="ARBA00022679"/>
    </source>
</evidence>
<dbReference type="InterPro" id="IPR011042">
    <property type="entry name" value="6-blade_b-propeller_TolB-like"/>
</dbReference>
<dbReference type="SUPFAM" id="SSF56112">
    <property type="entry name" value="Protein kinase-like (PK-like)"/>
    <property type="match status" value="1"/>
</dbReference>
<evidence type="ECO:0000256" key="4">
    <source>
        <dbReference type="ARBA" id="ARBA00022741"/>
    </source>
</evidence>
<protein>
    <recommendedName>
        <fullName evidence="1">non-specific serine/threonine protein kinase</fullName>
        <ecNumber evidence="1">2.7.11.1</ecNumber>
    </recommendedName>
</protein>
<dbReference type="GO" id="GO:0016301">
    <property type="term" value="F:kinase activity"/>
    <property type="evidence" value="ECO:0007669"/>
    <property type="project" value="UniProtKB-KW"/>
</dbReference>
<organism evidence="8 9">
    <name type="scientific">Sphaerisporangium corydalis</name>
    <dbReference type="NCBI Taxonomy" id="1441875"/>
    <lineage>
        <taxon>Bacteria</taxon>
        <taxon>Bacillati</taxon>
        <taxon>Actinomycetota</taxon>
        <taxon>Actinomycetes</taxon>
        <taxon>Streptosporangiales</taxon>
        <taxon>Streptosporangiaceae</taxon>
        <taxon>Sphaerisporangium</taxon>
    </lineage>
</organism>